<dbReference type="EMBL" id="KN833762">
    <property type="protein sequence ID" value="KIK20596.1"/>
    <property type="molecule type" value="Genomic_DNA"/>
</dbReference>
<gene>
    <name evidence="2" type="ORF">PISMIDRAFT_12879</name>
</gene>
<dbReference type="AlphaFoldDB" id="A0A0C9YV22"/>
<keyword evidence="3" id="KW-1185">Reference proteome</keyword>
<feature type="compositionally biased region" description="Polar residues" evidence="1">
    <location>
        <begin position="521"/>
        <end position="530"/>
    </location>
</feature>
<proteinExistence type="predicted"/>
<dbReference type="Proteomes" id="UP000054018">
    <property type="component" value="Unassembled WGS sequence"/>
</dbReference>
<name>A0A0C9YV22_9AGAM</name>
<reference evidence="2 3" key="1">
    <citation type="submission" date="2014-04" db="EMBL/GenBank/DDBJ databases">
        <authorList>
            <consortium name="DOE Joint Genome Institute"/>
            <person name="Kuo A."/>
            <person name="Kohler A."/>
            <person name="Costa M.D."/>
            <person name="Nagy L.G."/>
            <person name="Floudas D."/>
            <person name="Copeland A."/>
            <person name="Barry K.W."/>
            <person name="Cichocki N."/>
            <person name="Veneault-Fourrey C."/>
            <person name="LaButti K."/>
            <person name="Lindquist E.A."/>
            <person name="Lipzen A."/>
            <person name="Lundell T."/>
            <person name="Morin E."/>
            <person name="Murat C."/>
            <person name="Sun H."/>
            <person name="Tunlid A."/>
            <person name="Henrissat B."/>
            <person name="Grigoriev I.V."/>
            <person name="Hibbett D.S."/>
            <person name="Martin F."/>
            <person name="Nordberg H.P."/>
            <person name="Cantor M.N."/>
            <person name="Hua S.X."/>
        </authorList>
    </citation>
    <scope>NUCLEOTIDE SEQUENCE [LARGE SCALE GENOMIC DNA]</scope>
    <source>
        <strain evidence="2 3">441</strain>
    </source>
</reference>
<evidence type="ECO:0000313" key="3">
    <source>
        <dbReference type="Proteomes" id="UP000054018"/>
    </source>
</evidence>
<protein>
    <submittedName>
        <fullName evidence="2">Uncharacterized protein</fullName>
    </submittedName>
</protein>
<dbReference type="OrthoDB" id="2656691at2759"/>
<accession>A0A0C9YV22</accession>
<dbReference type="HOGENOM" id="CLU_422784_0_0_1"/>
<reference evidence="3" key="2">
    <citation type="submission" date="2015-01" db="EMBL/GenBank/DDBJ databases">
        <title>Evolutionary Origins and Diversification of the Mycorrhizal Mutualists.</title>
        <authorList>
            <consortium name="DOE Joint Genome Institute"/>
            <consortium name="Mycorrhizal Genomics Consortium"/>
            <person name="Kohler A."/>
            <person name="Kuo A."/>
            <person name="Nagy L.G."/>
            <person name="Floudas D."/>
            <person name="Copeland A."/>
            <person name="Barry K.W."/>
            <person name="Cichocki N."/>
            <person name="Veneault-Fourrey C."/>
            <person name="LaButti K."/>
            <person name="Lindquist E.A."/>
            <person name="Lipzen A."/>
            <person name="Lundell T."/>
            <person name="Morin E."/>
            <person name="Murat C."/>
            <person name="Riley R."/>
            <person name="Ohm R."/>
            <person name="Sun H."/>
            <person name="Tunlid A."/>
            <person name="Henrissat B."/>
            <person name="Grigoriev I.V."/>
            <person name="Hibbett D.S."/>
            <person name="Martin F."/>
        </authorList>
    </citation>
    <scope>NUCLEOTIDE SEQUENCE [LARGE SCALE GENOMIC DNA]</scope>
    <source>
        <strain evidence="3">441</strain>
    </source>
</reference>
<organism evidence="2 3">
    <name type="scientific">Pisolithus microcarpus 441</name>
    <dbReference type="NCBI Taxonomy" id="765257"/>
    <lineage>
        <taxon>Eukaryota</taxon>
        <taxon>Fungi</taxon>
        <taxon>Dikarya</taxon>
        <taxon>Basidiomycota</taxon>
        <taxon>Agaricomycotina</taxon>
        <taxon>Agaricomycetes</taxon>
        <taxon>Agaricomycetidae</taxon>
        <taxon>Boletales</taxon>
        <taxon>Sclerodermatineae</taxon>
        <taxon>Pisolithaceae</taxon>
        <taxon>Pisolithus</taxon>
    </lineage>
</organism>
<evidence type="ECO:0000313" key="2">
    <source>
        <dbReference type="EMBL" id="KIK20596.1"/>
    </source>
</evidence>
<sequence>MSRRFPHTFPFADSFTFADKVVLTGYPSIWPCGPKIQLEGTASGSVPAVSSERLVFLVRVRSSPTILLSFYPPVPARLHHSGSTLAAMERDLSYPTQSRSDPAVSDHSSPSFSWDVARSQLQQPWDPSQMLYGADQYSDSEDVWPEDRTIPPSTRASDVGHQYLTYPAVGYGHPTNLPEDDRYQPSHLTRISDLSYPAQSRSVPAVLDHPPPTFSCDVAPSQLQQPWDRSQMLYAADQYSNGEDVSPQDRTIPPLTQASDIGHQFLTYPVVGYDHPTNSSEDDQYQPSRLTRISALAPPSETYGTQDYAPHAPPVTSEADSLVAFMGYLRTPQPPNGRPLPPTQSHTLNQIYPAQNSQYPSVDNADASYSPHPVENNGGSSMYLPFKPPPHDTGPLGIDDTIQIDGPKWTRTTEYGYANSMNLGGVGGRGLFGTPRTFCGFHESQTSLPYYTVPPSEQVLVACDPTAAYPPIVPNTADQATMNVGTQPLPLDYTAPQAGGGDDRGRMGGNHHVSGPAAQPNELSQQQPYSSHCLRSDNIGGPSVHGGSPGANHSGTGPPGDAPAACVVCNPKAPKHCGWQYIGGGICDSPVTCSDLPHHLATFHGIKDIPSRDNVECRRCSPPQILKRKGMLRHYKEVHLNHQRRRAA</sequence>
<feature type="region of interest" description="Disordered" evidence="1">
    <location>
        <begin position="483"/>
        <end position="559"/>
    </location>
</feature>
<evidence type="ECO:0000256" key="1">
    <source>
        <dbReference type="SAM" id="MobiDB-lite"/>
    </source>
</evidence>